<dbReference type="RefSeq" id="WP_161036016.1">
    <property type="nucleotide sequence ID" value="NZ_WWCL01000003.1"/>
</dbReference>
<evidence type="ECO:0000313" key="2">
    <source>
        <dbReference type="EMBL" id="MYN46513.1"/>
    </source>
</evidence>
<dbReference type="AlphaFoldDB" id="A0A845HZQ3"/>
<feature type="transmembrane region" description="Helical" evidence="1">
    <location>
        <begin position="39"/>
        <end position="59"/>
    </location>
</feature>
<comment type="caution">
    <text evidence="2">The sequence shown here is derived from an EMBL/GenBank/DDBJ whole genome shotgun (WGS) entry which is preliminary data.</text>
</comment>
<dbReference type="EMBL" id="WWCL01000003">
    <property type="protein sequence ID" value="MYN46513.1"/>
    <property type="molecule type" value="Genomic_DNA"/>
</dbReference>
<protein>
    <submittedName>
        <fullName evidence="2">Uncharacterized protein</fullName>
    </submittedName>
</protein>
<gene>
    <name evidence="2" type="ORF">GTP23_15810</name>
</gene>
<sequence>MMTAVFSSIPPGQWLVSLAVVLAGVVSAALYLRKHQQINAALVLLAALALALTLAGLRLPAGAAAPIVIQSDAPAAVTAAQLQRLASASAVELRGDGLRDAEWRDVPARPLQWAPKAAELLWLDFPRTLALGRQFTLKVRRGEAQAGWRLQLLAENRQVLADSGPAAKASTTQSVQWLPPVAEAMVLQARILDAAGKVQAQGPLPLQVRVATPLQVRGLFDAPSFDARSLNQLLVDGGALVDWNVTLGKAIARQEAAREALTAPNLLFADAAYIEHLAPAARSALLAQVRQGVPLVVLGGNAADAALWQREFGLHLQAQSATTEQEDMRQFALAGTQLSLAPAPWNPAGQSAGWSVLAQDDRKQPWLWQRELQRGRVIWLGLTEWHRYAISAPQALAAWWQVALDTIALPSKGKLAWQLDDPLPLAGLRSELCVQGAPAGAMLQVEGLQQPLQRRRDKADAACAAVWPAQTGWLTMTLGGTQEAERLYVYGSNDWPAWQRALRRDATARYAARHTPQGMAQGQAMAAASPATSAQLAAPATTALLPLAPAGLLFIACMLALWWREQFSPVATAARRPEKV</sequence>
<keyword evidence="1" id="KW-0812">Transmembrane</keyword>
<reference evidence="2" key="1">
    <citation type="submission" date="2019-12" db="EMBL/GenBank/DDBJ databases">
        <title>Novel species isolated from a subtropical stream in China.</title>
        <authorList>
            <person name="Lu H."/>
        </authorList>
    </citation>
    <scope>NUCLEOTIDE SEQUENCE [LARGE SCALE GENOMIC DNA]</scope>
    <source>
        <strain evidence="2">FT93W</strain>
    </source>
</reference>
<keyword evidence="1" id="KW-0472">Membrane</keyword>
<dbReference type="Proteomes" id="UP000444316">
    <property type="component" value="Unassembled WGS sequence"/>
</dbReference>
<accession>A0A845HZQ3</accession>
<evidence type="ECO:0000313" key="3">
    <source>
        <dbReference type="Proteomes" id="UP000444316"/>
    </source>
</evidence>
<keyword evidence="1" id="KW-1133">Transmembrane helix</keyword>
<organism evidence="2 3">
    <name type="scientific">Duganella fentianensis</name>
    <dbReference type="NCBI Taxonomy" id="2692177"/>
    <lineage>
        <taxon>Bacteria</taxon>
        <taxon>Pseudomonadati</taxon>
        <taxon>Pseudomonadota</taxon>
        <taxon>Betaproteobacteria</taxon>
        <taxon>Burkholderiales</taxon>
        <taxon>Oxalobacteraceae</taxon>
        <taxon>Telluria group</taxon>
        <taxon>Duganella</taxon>
    </lineage>
</organism>
<keyword evidence="3" id="KW-1185">Reference proteome</keyword>
<feature type="transmembrane region" description="Helical" evidence="1">
    <location>
        <begin position="543"/>
        <end position="563"/>
    </location>
</feature>
<evidence type="ECO:0000256" key="1">
    <source>
        <dbReference type="SAM" id="Phobius"/>
    </source>
</evidence>
<proteinExistence type="predicted"/>
<feature type="transmembrane region" description="Helical" evidence="1">
    <location>
        <begin position="12"/>
        <end position="32"/>
    </location>
</feature>
<name>A0A845HZQ3_9BURK</name>